<dbReference type="RefSeq" id="WP_163848203.1">
    <property type="nucleotide sequence ID" value="NZ_CP107969.1"/>
</dbReference>
<name>A0A6P1CYB6_9NOCA</name>
<proteinExistence type="predicted"/>
<evidence type="ECO:0000313" key="1">
    <source>
        <dbReference type="EMBL" id="NEW36663.1"/>
    </source>
</evidence>
<dbReference type="EMBL" id="JAAGVB010000090">
    <property type="protein sequence ID" value="NEW36663.1"/>
    <property type="molecule type" value="Genomic_DNA"/>
</dbReference>
<accession>A0A6P1CYB6</accession>
<comment type="caution">
    <text evidence="1">The sequence shown here is derived from an EMBL/GenBank/DDBJ whole genome shotgun (WGS) entry which is preliminary data.</text>
</comment>
<dbReference type="Proteomes" id="UP000471166">
    <property type="component" value="Unassembled WGS sequence"/>
</dbReference>
<dbReference type="AlphaFoldDB" id="A0A6P1CYB6"/>
<gene>
    <name evidence="1" type="ORF">GV791_29495</name>
</gene>
<organism evidence="1 2">
    <name type="scientific">Nocardia cyriacigeorgica</name>
    <dbReference type="NCBI Taxonomy" id="135487"/>
    <lineage>
        <taxon>Bacteria</taxon>
        <taxon>Bacillati</taxon>
        <taxon>Actinomycetota</taxon>
        <taxon>Actinomycetes</taxon>
        <taxon>Mycobacteriales</taxon>
        <taxon>Nocardiaceae</taxon>
        <taxon>Nocardia</taxon>
    </lineage>
</organism>
<evidence type="ECO:0000313" key="2">
    <source>
        <dbReference type="Proteomes" id="UP000471166"/>
    </source>
</evidence>
<reference evidence="1 2" key="1">
    <citation type="submission" date="2020-01" db="EMBL/GenBank/DDBJ databases">
        <title>Genetics and antimicrobial susceptibilities of Nocardia species isolated from the soil; a comparison with species isolated from humans.</title>
        <authorList>
            <person name="Carrasco G."/>
            <person name="Monzon S."/>
            <person name="Sansegundo M."/>
            <person name="Garcia E."/>
            <person name="Garrido N."/>
            <person name="Medina M.J."/>
            <person name="Villalon P."/>
            <person name="Ramirez-Arocha A.C."/>
            <person name="Jimenez P."/>
            <person name="Cuesta I."/>
            <person name="Valdezate S."/>
        </authorList>
    </citation>
    <scope>NUCLEOTIDE SEQUENCE [LARGE SCALE GENOMIC DNA]</scope>
    <source>
        <strain evidence="1 2">CNM20110626</strain>
    </source>
</reference>
<protein>
    <submittedName>
        <fullName evidence="1">Uncharacterized protein</fullName>
    </submittedName>
</protein>
<sequence>MTETHVVIYCDGCGDLYTEGGDEPICFDTVHQAVSYLTARSAGVGWDYDGDRVLCDGCRAAARCESAGHSFPAPSRLFRSSPTAVCTVCGIHESEILHA</sequence>